<feature type="compositionally biased region" description="Basic and acidic residues" evidence="1">
    <location>
        <begin position="12"/>
        <end position="28"/>
    </location>
</feature>
<organism evidence="2 3">
    <name type="scientific">Sphagnum jensenii</name>
    <dbReference type="NCBI Taxonomy" id="128206"/>
    <lineage>
        <taxon>Eukaryota</taxon>
        <taxon>Viridiplantae</taxon>
        <taxon>Streptophyta</taxon>
        <taxon>Embryophyta</taxon>
        <taxon>Bryophyta</taxon>
        <taxon>Sphagnophytina</taxon>
        <taxon>Sphagnopsida</taxon>
        <taxon>Sphagnales</taxon>
        <taxon>Sphagnaceae</taxon>
        <taxon>Sphagnum</taxon>
    </lineage>
</organism>
<dbReference type="EMBL" id="OZ023711">
    <property type="protein sequence ID" value="CAK9859558.1"/>
    <property type="molecule type" value="Genomic_DNA"/>
</dbReference>
<protein>
    <submittedName>
        <fullName evidence="2">Uncharacterized protein</fullName>
    </submittedName>
</protein>
<dbReference type="Proteomes" id="UP001497522">
    <property type="component" value="Chromosome 10"/>
</dbReference>
<evidence type="ECO:0000313" key="2">
    <source>
        <dbReference type="EMBL" id="CAK9859558.1"/>
    </source>
</evidence>
<feature type="region of interest" description="Disordered" evidence="1">
    <location>
        <begin position="7"/>
        <end position="45"/>
    </location>
</feature>
<evidence type="ECO:0000313" key="3">
    <source>
        <dbReference type="Proteomes" id="UP001497522"/>
    </source>
</evidence>
<name>A0ABP1AAR1_9BRYO</name>
<evidence type="ECO:0000256" key="1">
    <source>
        <dbReference type="SAM" id="MobiDB-lite"/>
    </source>
</evidence>
<sequence>MHAFMLAGNNGGKEKACTVSRQGDEGGRGCRPMDGNKNPLDGDASMLDTSASRAFSTINDRWTVEKILPRMILARFVDSESLDLPVAAAAAALLRHHRKILLPISSPIVHT</sequence>
<proteinExistence type="predicted"/>
<reference evidence="2" key="1">
    <citation type="submission" date="2024-03" db="EMBL/GenBank/DDBJ databases">
        <authorList>
            <consortium name="ELIXIR-Norway"/>
            <consortium name="Elixir Norway"/>
        </authorList>
    </citation>
    <scope>NUCLEOTIDE SEQUENCE</scope>
</reference>
<accession>A0ABP1AAR1</accession>
<keyword evidence="3" id="KW-1185">Reference proteome</keyword>
<gene>
    <name evidence="2" type="ORF">CSSPJE1EN2_LOCUS2553</name>
</gene>